<dbReference type="Pfam" id="PF11412">
    <property type="entry name" value="DsbD_N"/>
    <property type="match status" value="1"/>
</dbReference>
<dbReference type="PANTHER" id="PTHR32234:SF3">
    <property type="entry name" value="SUPPRESSION OF COPPER SENSITIVITY PROTEIN"/>
    <property type="match status" value="1"/>
</dbReference>
<dbReference type="PANTHER" id="PTHR32234">
    <property type="entry name" value="THIOL:DISULFIDE INTERCHANGE PROTEIN DSBD"/>
    <property type="match status" value="1"/>
</dbReference>
<gene>
    <name evidence="4" type="ORF">DI555_11385</name>
</gene>
<keyword evidence="1" id="KW-0812">Transmembrane</keyword>
<dbReference type="InterPro" id="IPR035671">
    <property type="entry name" value="DsbD_gamma"/>
</dbReference>
<feature type="transmembrane region" description="Helical" evidence="1">
    <location>
        <begin position="429"/>
        <end position="453"/>
    </location>
</feature>
<dbReference type="AlphaFoldDB" id="A0A2W5NMB4"/>
<dbReference type="Proteomes" id="UP000249082">
    <property type="component" value="Unassembled WGS sequence"/>
</dbReference>
<evidence type="ECO:0000313" key="5">
    <source>
        <dbReference type="Proteomes" id="UP000249082"/>
    </source>
</evidence>
<sequence>MEKRRYRLFMALMCQLLALMLSPALAAAAPAHIAAELVAGPAAAPGGETTIAIHMKPEKGWHGYWSNPGDAGLGMQIDWTLPEGAKAGDPRYPVPQTLVVSGLMNHVYESDYAILVPFTVPSGAVPGSRIPVHLRAQWLACTEQICVPEQADLAVEVSIAAKAAAGTAQKAEPESDPRFAEWQRRLPAPLDAQGTFSLDDSTVRIAIPLPASTPLEAPHVFVGEDKLIDYAGAQQFAWKGDMLIVTLPRVKLDPRGSESLTGVLRLNGAGDGIAFSARPGTVPAGGTPIASDAAAPELPSLPLLLLAALAGGLLLNVMPCVFPILSLKALSLARAGESEAHARIEGLAYAAGVILACLGLGALLLALRAGGEQVGWAFQLQEPLVVVGLLFLAAAITANLLGLFEFAVPGFAAGGSPSSFTRGAFATGLLAAFVATPCTGPFMASAMGAALLLPVLPAMSLFAALGLGIALPFLAVAFVPALRRRMPRPGGWMVTFRRWMALPMGLTALALAWLTWKVGGTGFVLAALAALLLVLAALLVAGKAQRRGKSAKSPALVAAALAVIALPLLPQPAPPSTTSESLLAAKPFSEKALAEARASGKPVFVWMTADWCLTCKVNEQVAIEREDTRAAFEKAGVVVLRGDWTRRDPEITRYLTAQGAAGVPLYVWYAGGSGKAEQLPQVLTPELLAGKAGA</sequence>
<evidence type="ECO:0000259" key="3">
    <source>
        <dbReference type="PROSITE" id="PS51352"/>
    </source>
</evidence>
<evidence type="ECO:0000256" key="1">
    <source>
        <dbReference type="SAM" id="Phobius"/>
    </source>
</evidence>
<dbReference type="PROSITE" id="PS51352">
    <property type="entry name" value="THIOREDOXIN_2"/>
    <property type="match status" value="1"/>
</dbReference>
<dbReference type="InterPro" id="IPR013766">
    <property type="entry name" value="Thioredoxin_domain"/>
</dbReference>
<dbReference type="GO" id="GO:0015035">
    <property type="term" value="F:protein-disulfide reductase activity"/>
    <property type="evidence" value="ECO:0007669"/>
    <property type="project" value="TreeGrafter"/>
</dbReference>
<dbReference type="InterPro" id="IPR036249">
    <property type="entry name" value="Thioredoxin-like_sf"/>
</dbReference>
<feature type="transmembrane region" description="Helical" evidence="1">
    <location>
        <begin position="346"/>
        <end position="367"/>
    </location>
</feature>
<dbReference type="Pfam" id="PF13899">
    <property type="entry name" value="Thioredoxin_7"/>
    <property type="match status" value="1"/>
</dbReference>
<reference evidence="4 5" key="1">
    <citation type="submission" date="2017-08" db="EMBL/GenBank/DDBJ databases">
        <title>Infants hospitalized years apart are colonized by the same room-sourced microbial strains.</title>
        <authorList>
            <person name="Brooks B."/>
            <person name="Olm M.R."/>
            <person name="Firek B.A."/>
            <person name="Baker R."/>
            <person name="Thomas B.C."/>
            <person name="Morowitz M.J."/>
            <person name="Banfield J.F."/>
        </authorList>
    </citation>
    <scope>NUCLEOTIDE SEQUENCE [LARGE SCALE GENOMIC DNA]</scope>
    <source>
        <strain evidence="4">S2_005_002_R2_33</strain>
    </source>
</reference>
<feature type="domain" description="Thioredoxin" evidence="3">
    <location>
        <begin position="567"/>
        <end position="694"/>
    </location>
</feature>
<evidence type="ECO:0000313" key="4">
    <source>
        <dbReference type="EMBL" id="PZQ54632.1"/>
    </source>
</evidence>
<dbReference type="SUPFAM" id="SSF52833">
    <property type="entry name" value="Thioredoxin-like"/>
    <property type="match status" value="1"/>
</dbReference>
<feature type="transmembrane region" description="Helical" evidence="1">
    <location>
        <begin position="303"/>
        <end position="325"/>
    </location>
</feature>
<dbReference type="GO" id="GO:0045454">
    <property type="term" value="P:cell redox homeostasis"/>
    <property type="evidence" value="ECO:0007669"/>
    <property type="project" value="TreeGrafter"/>
</dbReference>
<name>A0A2W5NMB4_9SPHN</name>
<keyword evidence="1" id="KW-1133">Transmembrane helix</keyword>
<feature type="transmembrane region" description="Helical" evidence="1">
    <location>
        <begin position="499"/>
        <end position="516"/>
    </location>
</feature>
<comment type="caution">
    <text evidence="4">The sequence shown here is derived from an EMBL/GenBank/DDBJ whole genome shotgun (WGS) entry which is preliminary data.</text>
</comment>
<evidence type="ECO:0000256" key="2">
    <source>
        <dbReference type="SAM" id="SignalP"/>
    </source>
</evidence>
<proteinExistence type="predicted"/>
<dbReference type="Gene3D" id="3.40.30.10">
    <property type="entry name" value="Glutaredoxin"/>
    <property type="match status" value="1"/>
</dbReference>
<dbReference type="EMBL" id="QFPX01000008">
    <property type="protein sequence ID" value="PZQ54632.1"/>
    <property type="molecule type" value="Genomic_DNA"/>
</dbReference>
<feature type="signal peptide" evidence="2">
    <location>
        <begin position="1"/>
        <end position="26"/>
    </location>
</feature>
<dbReference type="CDD" id="cd02953">
    <property type="entry name" value="DsbDgamma"/>
    <property type="match status" value="1"/>
</dbReference>
<feature type="chain" id="PRO_5016039113" evidence="2">
    <location>
        <begin position="27"/>
        <end position="694"/>
    </location>
</feature>
<protein>
    <submittedName>
        <fullName evidence="4">Thiol:disulfide interchange protein</fullName>
    </submittedName>
</protein>
<accession>A0A2W5NMB4</accession>
<keyword evidence="2" id="KW-0732">Signal</keyword>
<keyword evidence="1" id="KW-0472">Membrane</keyword>
<feature type="transmembrane region" description="Helical" evidence="1">
    <location>
        <begin position="522"/>
        <end position="541"/>
    </location>
</feature>
<feature type="transmembrane region" description="Helical" evidence="1">
    <location>
        <begin position="459"/>
        <end position="479"/>
    </location>
</feature>
<dbReference type="InterPro" id="IPR028250">
    <property type="entry name" value="DsbDN"/>
</dbReference>
<feature type="transmembrane region" description="Helical" evidence="1">
    <location>
        <begin position="387"/>
        <end position="408"/>
    </location>
</feature>
<organism evidence="4 5">
    <name type="scientific">Novosphingobium pentaromativorans</name>
    <dbReference type="NCBI Taxonomy" id="205844"/>
    <lineage>
        <taxon>Bacteria</taxon>
        <taxon>Pseudomonadati</taxon>
        <taxon>Pseudomonadota</taxon>
        <taxon>Alphaproteobacteria</taxon>
        <taxon>Sphingomonadales</taxon>
        <taxon>Sphingomonadaceae</taxon>
        <taxon>Novosphingobium</taxon>
    </lineage>
</organism>